<evidence type="ECO:0000313" key="2">
    <source>
        <dbReference type="EMBL" id="EJT69862.1"/>
    </source>
</evidence>
<keyword evidence="1" id="KW-1133">Transmembrane helix</keyword>
<dbReference type="AlphaFoldDB" id="J3PGW5"/>
<dbReference type="EnsemblFungi" id="EJT69862">
    <property type="protein sequence ID" value="EJT69862"/>
    <property type="gene ID" value="GGTG_12745"/>
</dbReference>
<reference evidence="2" key="3">
    <citation type="submission" date="2010-09" db="EMBL/GenBank/DDBJ databases">
        <title>Annotation of Gaeumannomyces graminis var. tritici R3-111a-1.</title>
        <authorList>
            <consortium name="The Broad Institute Genome Sequencing Platform"/>
            <person name="Ma L.-J."/>
            <person name="Dead R."/>
            <person name="Young S.K."/>
            <person name="Zeng Q."/>
            <person name="Gargeya S."/>
            <person name="Fitzgerald M."/>
            <person name="Haas B."/>
            <person name="Abouelleil A."/>
            <person name="Alvarado L."/>
            <person name="Arachchi H.M."/>
            <person name="Berlin A."/>
            <person name="Brown A."/>
            <person name="Chapman S.B."/>
            <person name="Chen Z."/>
            <person name="Dunbar C."/>
            <person name="Freedman E."/>
            <person name="Gearin G."/>
            <person name="Gellesch M."/>
            <person name="Goldberg J."/>
            <person name="Griggs A."/>
            <person name="Gujja S."/>
            <person name="Heiman D."/>
            <person name="Howarth C."/>
            <person name="Larson L."/>
            <person name="Lui A."/>
            <person name="MacDonald P.J.P."/>
            <person name="Mehta T."/>
            <person name="Montmayeur A."/>
            <person name="Murphy C."/>
            <person name="Neiman D."/>
            <person name="Pearson M."/>
            <person name="Priest M."/>
            <person name="Roberts A."/>
            <person name="Saif S."/>
            <person name="Shea T."/>
            <person name="Shenoy N."/>
            <person name="Sisk P."/>
            <person name="Stolte C."/>
            <person name="Sykes S."/>
            <person name="Yandava C."/>
            <person name="Wortman J."/>
            <person name="Nusbaum C."/>
            <person name="Birren B."/>
        </authorList>
    </citation>
    <scope>NUCLEOTIDE SEQUENCE</scope>
    <source>
        <strain evidence="2">R3-111a-1</strain>
    </source>
</reference>
<reference evidence="2" key="2">
    <citation type="submission" date="2010-07" db="EMBL/GenBank/DDBJ databases">
        <authorList>
            <consortium name="The Broad Institute Genome Sequencing Platform"/>
            <consortium name="Broad Institute Genome Sequencing Center for Infectious Disease"/>
            <person name="Ma L.-J."/>
            <person name="Dead R."/>
            <person name="Young S."/>
            <person name="Zeng Q."/>
            <person name="Koehrsen M."/>
            <person name="Alvarado L."/>
            <person name="Berlin A."/>
            <person name="Chapman S.B."/>
            <person name="Chen Z."/>
            <person name="Freedman E."/>
            <person name="Gellesch M."/>
            <person name="Goldberg J."/>
            <person name="Griggs A."/>
            <person name="Gujja S."/>
            <person name="Heilman E.R."/>
            <person name="Heiman D."/>
            <person name="Hepburn T."/>
            <person name="Howarth C."/>
            <person name="Jen D."/>
            <person name="Larson L."/>
            <person name="Mehta T."/>
            <person name="Neiman D."/>
            <person name="Pearson M."/>
            <person name="Roberts A."/>
            <person name="Saif S."/>
            <person name="Shea T."/>
            <person name="Shenoy N."/>
            <person name="Sisk P."/>
            <person name="Stolte C."/>
            <person name="Sykes S."/>
            <person name="Walk T."/>
            <person name="White J."/>
            <person name="Yandava C."/>
            <person name="Haas B."/>
            <person name="Nusbaum C."/>
            <person name="Birren B."/>
        </authorList>
    </citation>
    <scope>NUCLEOTIDE SEQUENCE</scope>
    <source>
        <strain evidence="2">R3-111a-1</strain>
    </source>
</reference>
<dbReference type="Proteomes" id="UP000006039">
    <property type="component" value="Unassembled WGS sequence"/>
</dbReference>
<proteinExistence type="predicted"/>
<dbReference type="GeneID" id="20353203"/>
<dbReference type="RefSeq" id="XP_009228910.1">
    <property type="nucleotide sequence ID" value="XM_009230646.1"/>
</dbReference>
<dbReference type="EMBL" id="GL385403">
    <property type="protein sequence ID" value="EJT69862.1"/>
    <property type="molecule type" value="Genomic_DNA"/>
</dbReference>
<protein>
    <submittedName>
        <fullName evidence="2 3">Uncharacterized protein</fullName>
    </submittedName>
</protein>
<accession>J3PGW5</accession>
<sequence length="144" mass="16160">MLQTTARLAYVPPPRCTAQMSTLSVSQIDEKHPRGLEAARPRLVISQFRRRGVFGGGVLFTNSGSFAESAGCFYGHCAPVSFHLFAPLDCDELKTPKIAWIEISFFFLLLFVLRYHPSLPRDVFRCPSLDTTRTEPASIPKDIR</sequence>
<dbReference type="VEuPathDB" id="FungiDB:GGTG_12745"/>
<feature type="transmembrane region" description="Helical" evidence="1">
    <location>
        <begin position="98"/>
        <end position="115"/>
    </location>
</feature>
<name>J3PGW5_GAET3</name>
<evidence type="ECO:0000313" key="4">
    <source>
        <dbReference type="Proteomes" id="UP000006039"/>
    </source>
</evidence>
<reference evidence="3" key="5">
    <citation type="submission" date="2018-04" db="UniProtKB">
        <authorList>
            <consortium name="EnsemblFungi"/>
        </authorList>
    </citation>
    <scope>IDENTIFICATION</scope>
    <source>
        <strain evidence="3">R3-111a-1</strain>
    </source>
</reference>
<reference evidence="4" key="1">
    <citation type="submission" date="2010-07" db="EMBL/GenBank/DDBJ databases">
        <title>The genome sequence of Gaeumannomyces graminis var. tritici strain R3-111a-1.</title>
        <authorList>
            <consortium name="The Broad Institute Genome Sequencing Platform"/>
            <person name="Ma L.-J."/>
            <person name="Dead R."/>
            <person name="Young S."/>
            <person name="Zeng Q."/>
            <person name="Koehrsen M."/>
            <person name="Alvarado L."/>
            <person name="Berlin A."/>
            <person name="Chapman S.B."/>
            <person name="Chen Z."/>
            <person name="Freedman E."/>
            <person name="Gellesch M."/>
            <person name="Goldberg J."/>
            <person name="Griggs A."/>
            <person name="Gujja S."/>
            <person name="Heilman E.R."/>
            <person name="Heiman D."/>
            <person name="Hepburn T."/>
            <person name="Howarth C."/>
            <person name="Jen D."/>
            <person name="Larson L."/>
            <person name="Mehta T."/>
            <person name="Neiman D."/>
            <person name="Pearson M."/>
            <person name="Roberts A."/>
            <person name="Saif S."/>
            <person name="Shea T."/>
            <person name="Shenoy N."/>
            <person name="Sisk P."/>
            <person name="Stolte C."/>
            <person name="Sykes S."/>
            <person name="Walk T."/>
            <person name="White J."/>
            <person name="Yandava C."/>
            <person name="Haas B."/>
            <person name="Nusbaum C."/>
            <person name="Birren B."/>
        </authorList>
    </citation>
    <scope>NUCLEOTIDE SEQUENCE [LARGE SCALE GENOMIC DNA]</scope>
    <source>
        <strain evidence="4">R3-111a-1</strain>
    </source>
</reference>
<evidence type="ECO:0000256" key="1">
    <source>
        <dbReference type="SAM" id="Phobius"/>
    </source>
</evidence>
<reference evidence="3" key="4">
    <citation type="journal article" date="2015" name="G3 (Bethesda)">
        <title>Genome sequences of three phytopathogenic species of the Magnaporthaceae family of fungi.</title>
        <authorList>
            <person name="Okagaki L.H."/>
            <person name="Nunes C.C."/>
            <person name="Sailsbery J."/>
            <person name="Clay B."/>
            <person name="Brown D."/>
            <person name="John T."/>
            <person name="Oh Y."/>
            <person name="Young N."/>
            <person name="Fitzgerald M."/>
            <person name="Haas B.J."/>
            <person name="Zeng Q."/>
            <person name="Young S."/>
            <person name="Adiconis X."/>
            <person name="Fan L."/>
            <person name="Levin J.Z."/>
            <person name="Mitchell T.K."/>
            <person name="Okubara P.A."/>
            <person name="Farman M.L."/>
            <person name="Kohn L.M."/>
            <person name="Birren B."/>
            <person name="Ma L.-J."/>
            <person name="Dean R.A."/>
        </authorList>
    </citation>
    <scope>NUCLEOTIDE SEQUENCE</scope>
    <source>
        <strain evidence="3">R3-111a-1</strain>
    </source>
</reference>
<keyword evidence="4" id="KW-1185">Reference proteome</keyword>
<keyword evidence="1" id="KW-0812">Transmembrane</keyword>
<keyword evidence="1" id="KW-0472">Membrane</keyword>
<organism evidence="2">
    <name type="scientific">Gaeumannomyces tritici (strain R3-111a-1)</name>
    <name type="common">Wheat and barley take-all root rot fungus</name>
    <name type="synonym">Gaeumannomyces graminis var. tritici</name>
    <dbReference type="NCBI Taxonomy" id="644352"/>
    <lineage>
        <taxon>Eukaryota</taxon>
        <taxon>Fungi</taxon>
        <taxon>Dikarya</taxon>
        <taxon>Ascomycota</taxon>
        <taxon>Pezizomycotina</taxon>
        <taxon>Sordariomycetes</taxon>
        <taxon>Sordariomycetidae</taxon>
        <taxon>Magnaporthales</taxon>
        <taxon>Magnaporthaceae</taxon>
        <taxon>Gaeumannomyces</taxon>
    </lineage>
</organism>
<evidence type="ECO:0000313" key="3">
    <source>
        <dbReference type="EnsemblFungi" id="EJT69862"/>
    </source>
</evidence>
<gene>
    <name evidence="3" type="primary">20353203</name>
    <name evidence="2" type="ORF">GGTG_12745</name>
</gene>
<dbReference type="HOGENOM" id="CLU_1796599_0_0_1"/>